<feature type="transmembrane region" description="Helical" evidence="1">
    <location>
        <begin position="59"/>
        <end position="84"/>
    </location>
</feature>
<gene>
    <name evidence="2" type="ORF">BACERE00174_00275</name>
</gene>
<evidence type="ECO:0000256" key="1">
    <source>
        <dbReference type="SAM" id="Phobius"/>
    </source>
</evidence>
<evidence type="ECO:0000313" key="3">
    <source>
        <dbReference type="Proteomes" id="UP000194422"/>
    </source>
</evidence>
<protein>
    <submittedName>
        <fullName evidence="2">Uncharacterized protein</fullName>
    </submittedName>
</protein>
<keyword evidence="1" id="KW-0472">Membrane</keyword>
<accession>A0A7D8H4K2</accession>
<organism evidence="2 3">
    <name type="scientific">Bacillus paranthracis</name>
    <dbReference type="NCBI Taxonomy" id="2026186"/>
    <lineage>
        <taxon>Bacteria</taxon>
        <taxon>Bacillati</taxon>
        <taxon>Bacillota</taxon>
        <taxon>Bacilli</taxon>
        <taxon>Bacillales</taxon>
        <taxon>Bacillaceae</taxon>
        <taxon>Bacillus</taxon>
        <taxon>Bacillus cereus group</taxon>
    </lineage>
</organism>
<dbReference type="EMBL" id="FWYW01000030">
    <property type="protein sequence ID" value="SMD60837.1"/>
    <property type="molecule type" value="Genomic_DNA"/>
</dbReference>
<proteinExistence type="predicted"/>
<sequence length="97" mass="10052">MPLAGFAFAIGTPLIVTVLGRKMVPAGMISVNVTLEAGILPLFVKIVAYVMTAPTSAKFVLVSFVATILAVLICVVTILLVAFLTTAGKLGSAIKLY</sequence>
<name>A0A7D8H4K2_9BACI</name>
<comment type="caution">
    <text evidence="2">The sequence shown here is derived from an EMBL/GenBank/DDBJ whole genome shotgun (WGS) entry which is preliminary data.</text>
</comment>
<evidence type="ECO:0000313" key="2">
    <source>
        <dbReference type="EMBL" id="SMD60837.1"/>
    </source>
</evidence>
<dbReference type="Proteomes" id="UP000194422">
    <property type="component" value="Unassembled WGS sequence"/>
</dbReference>
<dbReference type="AlphaFoldDB" id="A0A7D8H4K2"/>
<keyword evidence="1" id="KW-0812">Transmembrane</keyword>
<keyword evidence="1" id="KW-1133">Transmembrane helix</keyword>
<reference evidence="2 3" key="1">
    <citation type="submission" date="2017-04" db="EMBL/GenBank/DDBJ databases">
        <authorList>
            <person name="Criscuolo A."/>
        </authorList>
    </citation>
    <scope>NUCLEOTIDE SEQUENCE [LARGE SCALE GENOMIC DNA]</scope>
    <source>
        <strain evidence="2">16-00174</strain>
    </source>
</reference>
<feature type="transmembrane region" description="Helical" evidence="1">
    <location>
        <begin position="30"/>
        <end position="52"/>
    </location>
</feature>